<sequence>MNRRVEHLHSPAIGAAGTVIAYGHWGRPVLVFPAEAGGAHDFESWGMVDAVADLIDAGRAKVYCVDSIDSQSWSNKGAPIEERARRHNAYESWLLDQVVPWIHGDCGGPVDVLTTGCSMGAFHAANFTLKHGHLASRALCLSGNYDPSRWSGWGERGEAAYFNNPMDYVPNMDGDHLDWLRSTVSLTLVCGQGMWEDTTGTLESTRAFAAVLAAKGIPHELDVWGHDVAHDWPWWRREFAHHLPRFC</sequence>
<evidence type="ECO:0000313" key="1">
    <source>
        <dbReference type="EMBL" id="MBB4764795.1"/>
    </source>
</evidence>
<keyword evidence="2" id="KW-1185">Reference proteome</keyword>
<dbReference type="SUPFAM" id="SSF53474">
    <property type="entry name" value="alpha/beta-Hydrolases"/>
    <property type="match status" value="1"/>
</dbReference>
<organism evidence="1 2">
    <name type="scientific">Actinoplanes digitatis</name>
    <dbReference type="NCBI Taxonomy" id="1868"/>
    <lineage>
        <taxon>Bacteria</taxon>
        <taxon>Bacillati</taxon>
        <taxon>Actinomycetota</taxon>
        <taxon>Actinomycetes</taxon>
        <taxon>Micromonosporales</taxon>
        <taxon>Micromonosporaceae</taxon>
        <taxon>Actinoplanes</taxon>
    </lineage>
</organism>
<dbReference type="PANTHER" id="PTHR48098:SF3">
    <property type="entry name" value="IRON(III) ENTEROBACTIN ESTERASE"/>
    <property type="match status" value="1"/>
</dbReference>
<dbReference type="AlphaFoldDB" id="A0A7W7MSL3"/>
<evidence type="ECO:0000313" key="2">
    <source>
        <dbReference type="Proteomes" id="UP000578112"/>
    </source>
</evidence>
<comment type="caution">
    <text evidence="1">The sequence shown here is derived from an EMBL/GenBank/DDBJ whole genome shotgun (WGS) entry which is preliminary data.</text>
</comment>
<proteinExistence type="predicted"/>
<dbReference type="InterPro" id="IPR050583">
    <property type="entry name" value="Mycobacterial_A85_antigen"/>
</dbReference>
<dbReference type="InterPro" id="IPR029058">
    <property type="entry name" value="AB_hydrolase_fold"/>
</dbReference>
<name>A0A7W7MSL3_9ACTN</name>
<dbReference type="Pfam" id="PF00756">
    <property type="entry name" value="Esterase"/>
    <property type="match status" value="1"/>
</dbReference>
<dbReference type="Gene3D" id="3.40.50.1820">
    <property type="entry name" value="alpha/beta hydrolase"/>
    <property type="match status" value="1"/>
</dbReference>
<accession>A0A7W7MSL3</accession>
<dbReference type="PANTHER" id="PTHR48098">
    <property type="entry name" value="ENTEROCHELIN ESTERASE-RELATED"/>
    <property type="match status" value="1"/>
</dbReference>
<dbReference type="InterPro" id="IPR000801">
    <property type="entry name" value="Esterase-like"/>
</dbReference>
<gene>
    <name evidence="1" type="ORF">BJ971_005351</name>
</gene>
<dbReference type="RefSeq" id="WP_203709092.1">
    <property type="nucleotide sequence ID" value="NZ_BOMK01000003.1"/>
</dbReference>
<reference evidence="1 2" key="1">
    <citation type="submission" date="2020-08" db="EMBL/GenBank/DDBJ databases">
        <title>Sequencing the genomes of 1000 actinobacteria strains.</title>
        <authorList>
            <person name="Klenk H.-P."/>
        </authorList>
    </citation>
    <scope>NUCLEOTIDE SEQUENCE [LARGE SCALE GENOMIC DNA]</scope>
    <source>
        <strain evidence="1 2">DSM 43149</strain>
    </source>
</reference>
<protein>
    <submittedName>
        <fullName evidence="1">Esterase/lipase superfamily enzyme</fullName>
    </submittedName>
</protein>
<dbReference type="Proteomes" id="UP000578112">
    <property type="component" value="Unassembled WGS sequence"/>
</dbReference>
<dbReference type="EMBL" id="JACHNH010000001">
    <property type="protein sequence ID" value="MBB4764795.1"/>
    <property type="molecule type" value="Genomic_DNA"/>
</dbReference>